<evidence type="ECO:0000256" key="1">
    <source>
        <dbReference type="SAM" id="MobiDB-lite"/>
    </source>
</evidence>
<reference evidence="2 3" key="1">
    <citation type="submission" date="2024-05" db="EMBL/GenBank/DDBJ databases">
        <authorList>
            <person name="Liu Q."/>
            <person name="Xin Y.-H."/>
        </authorList>
    </citation>
    <scope>NUCLEOTIDE SEQUENCE [LARGE SCALE GENOMIC DNA]</scope>
    <source>
        <strain evidence="2 3">CGMCC 1.15349</strain>
    </source>
</reference>
<feature type="compositionally biased region" description="Acidic residues" evidence="1">
    <location>
        <begin position="31"/>
        <end position="51"/>
    </location>
</feature>
<proteinExistence type="predicted"/>
<feature type="compositionally biased region" description="Basic and acidic residues" evidence="1">
    <location>
        <begin position="18"/>
        <end position="30"/>
    </location>
</feature>
<evidence type="ECO:0000313" key="3">
    <source>
        <dbReference type="Proteomes" id="UP001404104"/>
    </source>
</evidence>
<name>A0ABU9XUH7_9SPHN</name>
<sequence length="60" mass="6781">MTIHPETEEPGFESDVNEIPKARDAGRDDTLEQETTDQDTDELEAVQEEAAEERKEGGYQ</sequence>
<keyword evidence="3" id="KW-1185">Reference proteome</keyword>
<gene>
    <name evidence="2" type="ORF">ABC969_12245</name>
</gene>
<feature type="region of interest" description="Disordered" evidence="1">
    <location>
        <begin position="1"/>
        <end position="60"/>
    </location>
</feature>
<organism evidence="2 3">
    <name type="scientific">Sphingomonas qilianensis</name>
    <dbReference type="NCBI Taxonomy" id="1736690"/>
    <lineage>
        <taxon>Bacteria</taxon>
        <taxon>Pseudomonadati</taxon>
        <taxon>Pseudomonadota</taxon>
        <taxon>Alphaproteobacteria</taxon>
        <taxon>Sphingomonadales</taxon>
        <taxon>Sphingomonadaceae</taxon>
        <taxon>Sphingomonas</taxon>
    </lineage>
</organism>
<evidence type="ECO:0000313" key="2">
    <source>
        <dbReference type="EMBL" id="MEN2787187.1"/>
    </source>
</evidence>
<accession>A0ABU9XUH7</accession>
<protein>
    <submittedName>
        <fullName evidence="2">Uncharacterized protein</fullName>
    </submittedName>
</protein>
<dbReference type="Proteomes" id="UP001404104">
    <property type="component" value="Unassembled WGS sequence"/>
</dbReference>
<comment type="caution">
    <text evidence="2">The sequence shown here is derived from an EMBL/GenBank/DDBJ whole genome shotgun (WGS) entry which is preliminary data.</text>
</comment>
<dbReference type="RefSeq" id="WP_345865290.1">
    <property type="nucleotide sequence ID" value="NZ_JBDIMF010000005.1"/>
</dbReference>
<dbReference type="EMBL" id="JBDIMF010000005">
    <property type="protein sequence ID" value="MEN2787187.1"/>
    <property type="molecule type" value="Genomic_DNA"/>
</dbReference>